<evidence type="ECO:0008006" key="4">
    <source>
        <dbReference type="Google" id="ProtNLM"/>
    </source>
</evidence>
<dbReference type="EMBL" id="JADQAZ010000002">
    <property type="protein sequence ID" value="MBT0957813.1"/>
    <property type="molecule type" value="Genomic_DNA"/>
</dbReference>
<protein>
    <recommendedName>
        <fullName evidence="4">DUF4177 domain-containing protein</fullName>
    </recommendedName>
</protein>
<evidence type="ECO:0000256" key="1">
    <source>
        <dbReference type="SAM" id="SignalP"/>
    </source>
</evidence>
<reference evidence="2 3" key="1">
    <citation type="journal article" date="2021" name="Arch. Microbiol.">
        <title>Harenicola maris gen. nov., sp. nov. isolated from the Sea of Japan shallow sediments.</title>
        <authorList>
            <person name="Romanenko L.A."/>
            <person name="Kurilenko V.V."/>
            <person name="Chernysheva N.Y."/>
            <person name="Tekutyeva L.A."/>
            <person name="Velansky P.V."/>
            <person name="Svetashev V.I."/>
            <person name="Isaeva M.P."/>
        </authorList>
    </citation>
    <scope>NUCLEOTIDE SEQUENCE [LARGE SCALE GENOMIC DNA]</scope>
    <source>
        <strain evidence="2 3">KMM 3653</strain>
    </source>
</reference>
<organism evidence="2 3">
    <name type="scientific">Harenicola maris</name>
    <dbReference type="NCBI Taxonomy" id="2841044"/>
    <lineage>
        <taxon>Bacteria</taxon>
        <taxon>Pseudomonadati</taxon>
        <taxon>Pseudomonadota</taxon>
        <taxon>Alphaproteobacteria</taxon>
        <taxon>Rhodobacterales</taxon>
        <taxon>Paracoccaceae</taxon>
        <taxon>Harenicola</taxon>
    </lineage>
</organism>
<comment type="caution">
    <text evidence="2">The sequence shown here is derived from an EMBL/GenBank/DDBJ whole genome shotgun (WGS) entry which is preliminary data.</text>
</comment>
<dbReference type="PROSITE" id="PS51257">
    <property type="entry name" value="PROKAR_LIPOPROTEIN"/>
    <property type="match status" value="1"/>
</dbReference>
<keyword evidence="1" id="KW-0732">Signal</keyword>
<sequence length="93" mass="10125">MKHAFATAALLALFAAPAGAACYADYKAKQDNPLQLHYGVARINGDCTKPAATKELRSRIASQGWTLLTVLTVFDDSGLAQRKKSAGQYYLRY</sequence>
<name>A0AAP2CUB8_9RHOB</name>
<proteinExistence type="predicted"/>
<dbReference type="Proteomes" id="UP001315686">
    <property type="component" value="Unassembled WGS sequence"/>
</dbReference>
<feature type="signal peptide" evidence="1">
    <location>
        <begin position="1"/>
        <end position="20"/>
    </location>
</feature>
<evidence type="ECO:0000313" key="2">
    <source>
        <dbReference type="EMBL" id="MBT0957813.1"/>
    </source>
</evidence>
<feature type="chain" id="PRO_5042930117" description="DUF4177 domain-containing protein" evidence="1">
    <location>
        <begin position="21"/>
        <end position="93"/>
    </location>
</feature>
<dbReference type="RefSeq" id="WP_327794036.1">
    <property type="nucleotide sequence ID" value="NZ_JADQAZ010000002.1"/>
</dbReference>
<keyword evidence="3" id="KW-1185">Reference proteome</keyword>
<dbReference type="AlphaFoldDB" id="A0AAP2CUB8"/>
<evidence type="ECO:0000313" key="3">
    <source>
        <dbReference type="Proteomes" id="UP001315686"/>
    </source>
</evidence>
<gene>
    <name evidence="2" type="ORF">IV417_10465</name>
</gene>
<accession>A0AAP2CUB8</accession>